<evidence type="ECO:0000256" key="6">
    <source>
        <dbReference type="ARBA" id="ARBA00022840"/>
    </source>
</evidence>
<dbReference type="PANTHER" id="PTHR24421">
    <property type="entry name" value="NITRATE/NITRITE SENSOR PROTEIN NARX-RELATED"/>
    <property type="match status" value="1"/>
</dbReference>
<dbReference type="EC" id="2.7.13.3" evidence="2"/>
<keyword evidence="4" id="KW-0547">Nucleotide-binding</keyword>
<keyword evidence="8" id="KW-0472">Membrane</keyword>
<accession>A0ABW0LX66</accession>
<dbReference type="InterPro" id="IPR036890">
    <property type="entry name" value="HATPase_C_sf"/>
</dbReference>
<dbReference type="Gene3D" id="1.20.5.1930">
    <property type="match status" value="1"/>
</dbReference>
<evidence type="ECO:0000313" key="10">
    <source>
        <dbReference type="EMBL" id="MFC5470473.1"/>
    </source>
</evidence>
<evidence type="ECO:0000256" key="3">
    <source>
        <dbReference type="ARBA" id="ARBA00022679"/>
    </source>
</evidence>
<evidence type="ECO:0000256" key="5">
    <source>
        <dbReference type="ARBA" id="ARBA00022777"/>
    </source>
</evidence>
<organism evidence="10 11">
    <name type="scientific">Cohnella suwonensis</name>
    <dbReference type="NCBI Taxonomy" id="696072"/>
    <lineage>
        <taxon>Bacteria</taxon>
        <taxon>Bacillati</taxon>
        <taxon>Bacillota</taxon>
        <taxon>Bacilli</taxon>
        <taxon>Bacillales</taxon>
        <taxon>Paenibacillaceae</taxon>
        <taxon>Cohnella</taxon>
    </lineage>
</organism>
<dbReference type="InterPro" id="IPR050482">
    <property type="entry name" value="Sensor_HK_TwoCompSys"/>
</dbReference>
<dbReference type="Pfam" id="PF02518">
    <property type="entry name" value="HATPase_c"/>
    <property type="match status" value="1"/>
</dbReference>
<keyword evidence="11" id="KW-1185">Reference proteome</keyword>
<dbReference type="Pfam" id="PF07730">
    <property type="entry name" value="HisKA_3"/>
    <property type="match status" value="1"/>
</dbReference>
<evidence type="ECO:0000313" key="11">
    <source>
        <dbReference type="Proteomes" id="UP001596105"/>
    </source>
</evidence>
<feature type="transmembrane region" description="Helical" evidence="8">
    <location>
        <begin position="121"/>
        <end position="140"/>
    </location>
</feature>
<feature type="transmembrane region" description="Helical" evidence="8">
    <location>
        <begin position="21"/>
        <end position="40"/>
    </location>
</feature>
<dbReference type="Gene3D" id="3.30.565.10">
    <property type="entry name" value="Histidine kinase-like ATPase, C-terminal domain"/>
    <property type="match status" value="1"/>
</dbReference>
<keyword evidence="8" id="KW-0812">Transmembrane</keyword>
<gene>
    <name evidence="10" type="ORF">ACFPPD_17405</name>
</gene>
<dbReference type="EMBL" id="JBHSMH010000066">
    <property type="protein sequence ID" value="MFC5470473.1"/>
    <property type="molecule type" value="Genomic_DNA"/>
</dbReference>
<dbReference type="InterPro" id="IPR003594">
    <property type="entry name" value="HATPase_dom"/>
</dbReference>
<keyword evidence="3" id="KW-0808">Transferase</keyword>
<dbReference type="PANTHER" id="PTHR24421:SF55">
    <property type="entry name" value="SENSOR HISTIDINE KINASE YDFH"/>
    <property type="match status" value="1"/>
</dbReference>
<evidence type="ECO:0000256" key="1">
    <source>
        <dbReference type="ARBA" id="ARBA00000085"/>
    </source>
</evidence>
<comment type="caution">
    <text evidence="10">The sequence shown here is derived from an EMBL/GenBank/DDBJ whole genome shotgun (WGS) entry which is preliminary data.</text>
</comment>
<feature type="domain" description="Histidine kinase" evidence="9">
    <location>
        <begin position="206"/>
        <end position="398"/>
    </location>
</feature>
<keyword evidence="7" id="KW-0902">Two-component regulatory system</keyword>
<proteinExistence type="predicted"/>
<evidence type="ECO:0000256" key="4">
    <source>
        <dbReference type="ARBA" id="ARBA00022741"/>
    </source>
</evidence>
<dbReference type="CDD" id="cd16917">
    <property type="entry name" value="HATPase_UhpB-NarQ-NarX-like"/>
    <property type="match status" value="1"/>
</dbReference>
<protein>
    <recommendedName>
        <fullName evidence="2">histidine kinase</fullName>
        <ecNumber evidence="2">2.7.13.3</ecNumber>
    </recommendedName>
</protein>
<dbReference type="InterPro" id="IPR005467">
    <property type="entry name" value="His_kinase_dom"/>
</dbReference>
<evidence type="ECO:0000256" key="7">
    <source>
        <dbReference type="ARBA" id="ARBA00023012"/>
    </source>
</evidence>
<dbReference type="SUPFAM" id="SSF55874">
    <property type="entry name" value="ATPase domain of HSP90 chaperone/DNA topoisomerase II/histidine kinase"/>
    <property type="match status" value="1"/>
</dbReference>
<keyword evidence="8" id="KW-1133">Transmembrane helix</keyword>
<comment type="catalytic activity">
    <reaction evidence="1">
        <text>ATP + protein L-histidine = ADP + protein N-phospho-L-histidine.</text>
        <dbReference type="EC" id="2.7.13.3"/>
    </reaction>
</comment>
<dbReference type="PROSITE" id="PS50109">
    <property type="entry name" value="HIS_KIN"/>
    <property type="match status" value="1"/>
</dbReference>
<evidence type="ECO:0000256" key="2">
    <source>
        <dbReference type="ARBA" id="ARBA00012438"/>
    </source>
</evidence>
<dbReference type="Proteomes" id="UP001596105">
    <property type="component" value="Unassembled WGS sequence"/>
</dbReference>
<evidence type="ECO:0000256" key="8">
    <source>
        <dbReference type="SAM" id="Phobius"/>
    </source>
</evidence>
<keyword evidence="6" id="KW-0067">ATP-binding</keyword>
<dbReference type="InterPro" id="IPR011712">
    <property type="entry name" value="Sig_transdc_His_kin_sub3_dim/P"/>
</dbReference>
<feature type="transmembrane region" description="Helical" evidence="8">
    <location>
        <begin position="76"/>
        <end position="93"/>
    </location>
</feature>
<dbReference type="RefSeq" id="WP_209749747.1">
    <property type="nucleotide sequence ID" value="NZ_JBHSMH010000066.1"/>
</dbReference>
<dbReference type="GO" id="GO:0016301">
    <property type="term" value="F:kinase activity"/>
    <property type="evidence" value="ECO:0007669"/>
    <property type="project" value="UniProtKB-KW"/>
</dbReference>
<reference evidence="11" key="1">
    <citation type="journal article" date="2019" name="Int. J. Syst. Evol. Microbiol.">
        <title>The Global Catalogue of Microorganisms (GCM) 10K type strain sequencing project: providing services to taxonomists for standard genome sequencing and annotation.</title>
        <authorList>
            <consortium name="The Broad Institute Genomics Platform"/>
            <consortium name="The Broad Institute Genome Sequencing Center for Infectious Disease"/>
            <person name="Wu L."/>
            <person name="Ma J."/>
        </authorList>
    </citation>
    <scope>NUCLEOTIDE SEQUENCE [LARGE SCALE GENOMIC DNA]</scope>
    <source>
        <strain evidence="11">CCUG 57113</strain>
    </source>
</reference>
<evidence type="ECO:0000259" key="9">
    <source>
        <dbReference type="PROSITE" id="PS50109"/>
    </source>
</evidence>
<name>A0ABW0LX66_9BACL</name>
<dbReference type="SMART" id="SM00387">
    <property type="entry name" value="HATPase_c"/>
    <property type="match status" value="1"/>
</dbReference>
<keyword evidence="5 10" id="KW-0418">Kinase</keyword>
<feature type="transmembrane region" description="Helical" evidence="8">
    <location>
        <begin position="46"/>
        <end position="64"/>
    </location>
</feature>
<feature type="transmembrane region" description="Helical" evidence="8">
    <location>
        <begin position="146"/>
        <end position="168"/>
    </location>
</feature>
<sequence>MTGMKDLQGSPLRMPAAVRMTRWPLMGWIALVCIGTLILLSVKDLQFIPLLFFGGLMLLHASLLWHSETLTNKRPWLYFLVQALLINGAAYLVPDGSPVFLVALNPVMIGQSVAVYRKKRYIIVTFVVYYLMFSCTAAYIGDAHLLALLLPLYLLMTLVVMATTQLAIRQLQAQRRTQSFLAELEIAHLRVEELTISNERQRMARDLHDTLAQGLAGLIMQLEAVDAHLSADNPRRAQEIVHQSMERARRTMAEARQVIDNLRAISASHADFVQILNEEIERYRQESGIRVHIELDPPNPLSKLLTEHCLHIVRECLANVSKHTQADQVWILMKRAGSAIRLEIRDDGQGFDPAQIGKQPGHYGLLGIQERVRIIGGSFEVQSDSKGTMIRIQVPLGKGEANEA</sequence>